<evidence type="ECO:0000313" key="3">
    <source>
        <dbReference type="Proteomes" id="UP000593566"/>
    </source>
</evidence>
<proteinExistence type="predicted"/>
<feature type="region of interest" description="Disordered" evidence="1">
    <location>
        <begin position="124"/>
        <end position="152"/>
    </location>
</feature>
<evidence type="ECO:0000313" key="2">
    <source>
        <dbReference type="EMBL" id="KAF6221878.1"/>
    </source>
</evidence>
<protein>
    <submittedName>
        <fullName evidence="2">Uncharacterized protein</fullName>
    </submittedName>
</protein>
<dbReference type="RefSeq" id="XP_037151313.1">
    <property type="nucleotide sequence ID" value="XM_037292774.1"/>
</dbReference>
<gene>
    <name evidence="2" type="ORF">HO133_001846</name>
</gene>
<evidence type="ECO:0000256" key="1">
    <source>
        <dbReference type="SAM" id="MobiDB-lite"/>
    </source>
</evidence>
<reference evidence="2 3" key="1">
    <citation type="journal article" date="2020" name="Genomics">
        <title>Complete, high-quality genomes from long-read metagenomic sequencing of two wolf lichen thalli reveals enigmatic genome architecture.</title>
        <authorList>
            <person name="McKenzie S.K."/>
            <person name="Walston R.F."/>
            <person name="Allen J.L."/>
        </authorList>
    </citation>
    <scope>NUCLEOTIDE SEQUENCE [LARGE SCALE GENOMIC DNA]</scope>
    <source>
        <strain evidence="2">WasteWater1</strain>
    </source>
</reference>
<name>A0A8H6CE65_9LECA</name>
<dbReference type="AlphaFoldDB" id="A0A8H6CE65"/>
<feature type="compositionally biased region" description="Polar residues" evidence="1">
    <location>
        <begin position="128"/>
        <end position="152"/>
    </location>
</feature>
<dbReference type="Proteomes" id="UP000593566">
    <property type="component" value="Unassembled WGS sequence"/>
</dbReference>
<sequence length="152" mass="16724">MSSEPAQITINGATFSRYECQVACAIKLWIKNANSAVPSDETLGYIVNSLRGKVNGTAMPCQNIMPQIQRHSQEGVRSIYMSVYVNKSHWNREASRVYYAWLKQNDNIVKRLKATGALAPFLNPDGTLKTQASPTSSSPDRGSLLASDSQDV</sequence>
<accession>A0A8H6CE65</accession>
<dbReference type="EMBL" id="JACCJB010000013">
    <property type="protein sequence ID" value="KAF6221878.1"/>
    <property type="molecule type" value="Genomic_DNA"/>
</dbReference>
<comment type="caution">
    <text evidence="2">The sequence shown here is derived from an EMBL/GenBank/DDBJ whole genome shotgun (WGS) entry which is preliminary data.</text>
</comment>
<dbReference type="GeneID" id="59330260"/>
<organism evidence="2 3">
    <name type="scientific">Letharia lupina</name>
    <dbReference type="NCBI Taxonomy" id="560253"/>
    <lineage>
        <taxon>Eukaryota</taxon>
        <taxon>Fungi</taxon>
        <taxon>Dikarya</taxon>
        <taxon>Ascomycota</taxon>
        <taxon>Pezizomycotina</taxon>
        <taxon>Lecanoromycetes</taxon>
        <taxon>OSLEUM clade</taxon>
        <taxon>Lecanoromycetidae</taxon>
        <taxon>Lecanorales</taxon>
        <taxon>Lecanorineae</taxon>
        <taxon>Parmeliaceae</taxon>
        <taxon>Letharia</taxon>
    </lineage>
</organism>
<keyword evidence="3" id="KW-1185">Reference proteome</keyword>